<evidence type="ECO:0000256" key="15">
    <source>
        <dbReference type="SAM" id="Phobius"/>
    </source>
</evidence>
<dbReference type="InterPro" id="IPR006182">
    <property type="entry name" value="FliF_N_dom"/>
</dbReference>
<dbReference type="PANTHER" id="PTHR30046">
    <property type="entry name" value="FLAGELLAR M-RING PROTEIN"/>
    <property type="match status" value="1"/>
</dbReference>
<dbReference type="RefSeq" id="WP_148340503.1">
    <property type="nucleotide sequence ID" value="NZ_LR699120.1"/>
</dbReference>
<dbReference type="Pfam" id="PF01514">
    <property type="entry name" value="YscJ_FliF"/>
    <property type="match status" value="1"/>
</dbReference>
<comment type="subcellular location">
    <subcellularLocation>
        <location evidence="2 12">Bacterial flagellum basal body</location>
    </subcellularLocation>
    <subcellularLocation>
        <location evidence="3">Cell membrane</location>
        <topology evidence="3">Multi-pass membrane protein</topology>
    </subcellularLocation>
</comment>
<feature type="transmembrane region" description="Helical" evidence="15">
    <location>
        <begin position="435"/>
        <end position="458"/>
    </location>
</feature>
<keyword evidence="8 15" id="KW-1133">Transmembrane helix</keyword>
<feature type="transmembrane region" description="Helical" evidence="15">
    <location>
        <begin position="21"/>
        <end position="45"/>
    </location>
</feature>
<feature type="coiled-coil region" evidence="13">
    <location>
        <begin position="478"/>
        <end position="505"/>
    </location>
</feature>
<dbReference type="EMBL" id="LR699120">
    <property type="protein sequence ID" value="VVC77107.1"/>
    <property type="molecule type" value="Genomic_DNA"/>
</dbReference>
<keyword evidence="19" id="KW-1185">Reference proteome</keyword>
<comment type="function">
    <text evidence="1 12">The M ring may be actively involved in energy transduction.</text>
</comment>
<comment type="similarity">
    <text evidence="4 12">Belongs to the FliF family.</text>
</comment>
<evidence type="ECO:0000313" key="19">
    <source>
        <dbReference type="Proteomes" id="UP000324194"/>
    </source>
</evidence>
<dbReference type="GO" id="GO:0005886">
    <property type="term" value="C:plasma membrane"/>
    <property type="evidence" value="ECO:0007669"/>
    <property type="project" value="UniProtKB-SubCell"/>
</dbReference>
<name>A0A5E4PL24_9COXI</name>
<evidence type="ECO:0000256" key="8">
    <source>
        <dbReference type="ARBA" id="ARBA00022989"/>
    </source>
</evidence>
<dbReference type="NCBIfam" id="TIGR00206">
    <property type="entry name" value="fliF"/>
    <property type="match status" value="1"/>
</dbReference>
<evidence type="ECO:0000256" key="2">
    <source>
        <dbReference type="ARBA" id="ARBA00004117"/>
    </source>
</evidence>
<dbReference type="AlphaFoldDB" id="A0A5E4PL24"/>
<feature type="compositionally biased region" description="Low complexity" evidence="14">
    <location>
        <begin position="300"/>
        <end position="310"/>
    </location>
</feature>
<sequence length="524" mass="58204">MTTTKNNKYLGSLSAIFLAPAVRQLVFLLGIAGGVTLGIFIYMSIQEPTYQPLNYQISQQNIASITDTLDKAGIPYKINEQDGVLFVPVKDVQQARIKLSAAGIAKDDHFNFSYLNEQNTIGSSQFQENARYLRALESDLSKTISEIEGISAARVHIAIPQNNIFADENQRPTASIVVNMAPGLSSDKEKIRAIVQVVASSVPGLDPKNVAITDQYGHYLSGTLDQDSINNAEQLSYQNNIQNYYEKRIESMISPLLGDSRVNVRVYANIDFTQQEEAKEQYDPENRVVRSEQEMSEQVGSSGASGPPGSLSNTPPESSADKGVAQQSNSSEGKSQSIKNYEITKSVIYKKVTHPKINALSVAVVIDNEVSIDAATNKTVTKPLNQDKISKITDLVKATIGYDEKRGDRVTVVNSSFIPLPKDIPAPPLHFWDQVWFWDVLKKIIGSTLGFVLLFILYKKLASYMKSSPQVPQRLILKEEDDEDMSKLTKELHELKQTKMNKLKELASRDPNRVALIMKNWVGK</sequence>
<dbReference type="Pfam" id="PF08345">
    <property type="entry name" value="YscJ_FliF_C"/>
    <property type="match status" value="1"/>
</dbReference>
<dbReference type="KEGG" id="asip:AQUSIP_24340"/>
<evidence type="ECO:0000256" key="5">
    <source>
        <dbReference type="ARBA" id="ARBA00017949"/>
    </source>
</evidence>
<evidence type="ECO:0000256" key="7">
    <source>
        <dbReference type="ARBA" id="ARBA00022692"/>
    </source>
</evidence>
<dbReference type="InterPro" id="IPR000067">
    <property type="entry name" value="FlgMring_FliF"/>
</dbReference>
<feature type="domain" description="Flagellar M-ring N-terminal" evidence="16">
    <location>
        <begin position="46"/>
        <end position="221"/>
    </location>
</feature>
<evidence type="ECO:0000256" key="9">
    <source>
        <dbReference type="ARBA" id="ARBA00023136"/>
    </source>
</evidence>
<gene>
    <name evidence="18" type="primary">fliF</name>
    <name evidence="18" type="ORF">AQUSIP_24340</name>
</gene>
<protein>
    <recommendedName>
        <fullName evidence="5 12">Flagellar M-ring protein</fullName>
    </recommendedName>
</protein>
<keyword evidence="6" id="KW-1003">Cell membrane</keyword>
<evidence type="ECO:0000256" key="10">
    <source>
        <dbReference type="ARBA" id="ARBA00023143"/>
    </source>
</evidence>
<evidence type="ECO:0000256" key="6">
    <source>
        <dbReference type="ARBA" id="ARBA00022475"/>
    </source>
</evidence>
<dbReference type="InterPro" id="IPR013556">
    <property type="entry name" value="Flag_M-ring_C"/>
</dbReference>
<proteinExistence type="inferred from homology"/>
<dbReference type="InterPro" id="IPR045851">
    <property type="entry name" value="AMP-bd_C_sf"/>
</dbReference>
<comment type="subunit">
    <text evidence="11">The basal body constitutes a major portion of the flagellar organelle and consists of four rings (L,P,S, and M) mounted on a central rod. The M ring is integral to the inner membrane of the cell and may be connected to the flagellar rod via the S ring. The S (supramembrane ring) lies just distal to the M ring. The L and P rings lie in the outer membrane and the periplasmic space, respectively.</text>
</comment>
<organism evidence="18 19">
    <name type="scientific">Aquicella siphonis</name>
    <dbReference type="NCBI Taxonomy" id="254247"/>
    <lineage>
        <taxon>Bacteria</taxon>
        <taxon>Pseudomonadati</taxon>
        <taxon>Pseudomonadota</taxon>
        <taxon>Gammaproteobacteria</taxon>
        <taxon>Legionellales</taxon>
        <taxon>Coxiellaceae</taxon>
        <taxon>Aquicella</taxon>
    </lineage>
</organism>
<keyword evidence="18" id="KW-0282">Flagellum</keyword>
<keyword evidence="9 15" id="KW-0472">Membrane</keyword>
<evidence type="ECO:0000313" key="18">
    <source>
        <dbReference type="EMBL" id="VVC77107.1"/>
    </source>
</evidence>
<dbReference type="GO" id="GO:0071973">
    <property type="term" value="P:bacterial-type flagellum-dependent cell motility"/>
    <property type="evidence" value="ECO:0007669"/>
    <property type="project" value="InterPro"/>
</dbReference>
<dbReference type="Proteomes" id="UP000324194">
    <property type="component" value="Chromosome 2"/>
</dbReference>
<dbReference type="PANTHER" id="PTHR30046:SF0">
    <property type="entry name" value="FLAGELLAR M-RING PROTEIN"/>
    <property type="match status" value="1"/>
</dbReference>
<feature type="compositionally biased region" description="Basic and acidic residues" evidence="14">
    <location>
        <begin position="277"/>
        <end position="293"/>
    </location>
</feature>
<dbReference type="InterPro" id="IPR043427">
    <property type="entry name" value="YscJ/FliF"/>
</dbReference>
<dbReference type="Gene3D" id="3.30.300.30">
    <property type="match status" value="1"/>
</dbReference>
<keyword evidence="13" id="KW-0175">Coiled coil</keyword>
<feature type="domain" description="Flagellar M-ring C-terminal" evidence="17">
    <location>
        <begin position="254"/>
        <end position="417"/>
    </location>
</feature>
<evidence type="ECO:0000256" key="13">
    <source>
        <dbReference type="SAM" id="Coils"/>
    </source>
</evidence>
<evidence type="ECO:0000256" key="14">
    <source>
        <dbReference type="SAM" id="MobiDB-lite"/>
    </source>
</evidence>
<feature type="compositionally biased region" description="Polar residues" evidence="14">
    <location>
        <begin position="325"/>
        <end position="337"/>
    </location>
</feature>
<dbReference type="OrthoDB" id="8554211at2"/>
<dbReference type="GO" id="GO:0009431">
    <property type="term" value="C:bacterial-type flagellum basal body, MS ring"/>
    <property type="evidence" value="ECO:0007669"/>
    <property type="project" value="InterPro"/>
</dbReference>
<reference evidence="18 19" key="1">
    <citation type="submission" date="2019-08" db="EMBL/GenBank/DDBJ databases">
        <authorList>
            <person name="Guy L."/>
        </authorList>
    </citation>
    <scope>NUCLEOTIDE SEQUENCE [LARGE SCALE GENOMIC DNA]</scope>
    <source>
        <strain evidence="18 19">SGT-108</strain>
    </source>
</reference>
<accession>A0A5E4PL24</accession>
<evidence type="ECO:0000256" key="1">
    <source>
        <dbReference type="ARBA" id="ARBA00003820"/>
    </source>
</evidence>
<evidence type="ECO:0000256" key="4">
    <source>
        <dbReference type="ARBA" id="ARBA00007971"/>
    </source>
</evidence>
<evidence type="ECO:0000256" key="12">
    <source>
        <dbReference type="PIRNR" id="PIRNR004862"/>
    </source>
</evidence>
<evidence type="ECO:0000256" key="3">
    <source>
        <dbReference type="ARBA" id="ARBA00004651"/>
    </source>
</evidence>
<evidence type="ECO:0000256" key="11">
    <source>
        <dbReference type="ARBA" id="ARBA00025936"/>
    </source>
</evidence>
<keyword evidence="18" id="KW-0966">Cell projection</keyword>
<dbReference type="PIRSF" id="PIRSF004862">
    <property type="entry name" value="FliF"/>
    <property type="match status" value="1"/>
</dbReference>
<evidence type="ECO:0000259" key="16">
    <source>
        <dbReference type="Pfam" id="PF01514"/>
    </source>
</evidence>
<evidence type="ECO:0000259" key="17">
    <source>
        <dbReference type="Pfam" id="PF08345"/>
    </source>
</evidence>
<keyword evidence="10 12" id="KW-0975">Bacterial flagellum</keyword>
<keyword evidence="7 15" id="KW-0812">Transmembrane</keyword>
<dbReference type="PRINTS" id="PR01009">
    <property type="entry name" value="FLGMRINGFLIF"/>
</dbReference>
<keyword evidence="18" id="KW-0969">Cilium</keyword>
<feature type="region of interest" description="Disordered" evidence="14">
    <location>
        <begin position="277"/>
        <end position="337"/>
    </location>
</feature>
<dbReference type="GO" id="GO:0003774">
    <property type="term" value="F:cytoskeletal motor activity"/>
    <property type="evidence" value="ECO:0007669"/>
    <property type="project" value="InterPro"/>
</dbReference>